<reference evidence="1 2" key="1">
    <citation type="submission" date="2017-02" db="EMBL/GenBank/DDBJ databases">
        <title>Genomes of Trichoderma spp. with biocontrol activity.</title>
        <authorList>
            <person name="Gardiner D."/>
            <person name="Kazan K."/>
            <person name="Vos C."/>
            <person name="Harvey P."/>
        </authorList>
    </citation>
    <scope>NUCLEOTIDE SEQUENCE [LARGE SCALE GENOMIC DNA]</scope>
    <source>
        <strain evidence="1 2">Tr1</strain>
    </source>
</reference>
<accession>A0A2K0UHB8</accession>
<proteinExistence type="predicted"/>
<sequence>MDLSWSGDELRLVMVGYETPDGWKGGELD</sequence>
<dbReference type="AlphaFoldDB" id="A0A2K0UHB8"/>
<gene>
    <name evidence="1" type="ORF">THARTR1_02999</name>
</gene>
<name>A0A2K0UHB8_TRIHA</name>
<protein>
    <submittedName>
        <fullName evidence="1">Uncharacterized protein</fullName>
    </submittedName>
</protein>
<dbReference type="EMBL" id="MTYI01000037">
    <property type="protein sequence ID" value="PNP57157.1"/>
    <property type="molecule type" value="Genomic_DNA"/>
</dbReference>
<organism evidence="1 2">
    <name type="scientific">Trichoderma harzianum</name>
    <name type="common">Hypocrea lixii</name>
    <dbReference type="NCBI Taxonomy" id="5544"/>
    <lineage>
        <taxon>Eukaryota</taxon>
        <taxon>Fungi</taxon>
        <taxon>Dikarya</taxon>
        <taxon>Ascomycota</taxon>
        <taxon>Pezizomycotina</taxon>
        <taxon>Sordariomycetes</taxon>
        <taxon>Hypocreomycetidae</taxon>
        <taxon>Hypocreales</taxon>
        <taxon>Hypocreaceae</taxon>
        <taxon>Trichoderma</taxon>
    </lineage>
</organism>
<comment type="caution">
    <text evidence="1">The sequence shown here is derived from an EMBL/GenBank/DDBJ whole genome shotgun (WGS) entry which is preliminary data.</text>
</comment>
<dbReference type="Proteomes" id="UP000236290">
    <property type="component" value="Unassembled WGS sequence"/>
</dbReference>
<evidence type="ECO:0000313" key="1">
    <source>
        <dbReference type="EMBL" id="PNP57157.1"/>
    </source>
</evidence>
<evidence type="ECO:0000313" key="2">
    <source>
        <dbReference type="Proteomes" id="UP000236290"/>
    </source>
</evidence>